<accession>A0A1R2BJG9</accession>
<gene>
    <name evidence="1" type="ORF">SteCoe_23624</name>
</gene>
<organism evidence="1 2">
    <name type="scientific">Stentor coeruleus</name>
    <dbReference type="NCBI Taxonomy" id="5963"/>
    <lineage>
        <taxon>Eukaryota</taxon>
        <taxon>Sar</taxon>
        <taxon>Alveolata</taxon>
        <taxon>Ciliophora</taxon>
        <taxon>Postciliodesmatophora</taxon>
        <taxon>Heterotrichea</taxon>
        <taxon>Heterotrichida</taxon>
        <taxon>Stentoridae</taxon>
        <taxon>Stentor</taxon>
    </lineage>
</organism>
<evidence type="ECO:0000313" key="1">
    <source>
        <dbReference type="EMBL" id="OMJ76917.1"/>
    </source>
</evidence>
<sequence>MGCCQTSLIESDFQSSLAGSMIVQDRSGLGNKHLPISIPMINDSSAPPPKLTPFFGKKFNFDDSDKGTHEKKSLEIS</sequence>
<evidence type="ECO:0000313" key="2">
    <source>
        <dbReference type="Proteomes" id="UP000187209"/>
    </source>
</evidence>
<keyword evidence="2" id="KW-1185">Reference proteome</keyword>
<reference evidence="1 2" key="1">
    <citation type="submission" date="2016-11" db="EMBL/GenBank/DDBJ databases">
        <title>The macronuclear genome of Stentor coeruleus: a giant cell with tiny introns.</title>
        <authorList>
            <person name="Slabodnick M."/>
            <person name="Ruby J.G."/>
            <person name="Reiff S.B."/>
            <person name="Swart E.C."/>
            <person name="Gosai S."/>
            <person name="Prabakaran S."/>
            <person name="Witkowska E."/>
            <person name="Larue G.E."/>
            <person name="Fisher S."/>
            <person name="Freeman R.M."/>
            <person name="Gunawardena J."/>
            <person name="Chu W."/>
            <person name="Stover N.A."/>
            <person name="Gregory B.D."/>
            <person name="Nowacki M."/>
            <person name="Derisi J."/>
            <person name="Roy S.W."/>
            <person name="Marshall W.F."/>
            <person name="Sood P."/>
        </authorList>
    </citation>
    <scope>NUCLEOTIDE SEQUENCE [LARGE SCALE GENOMIC DNA]</scope>
    <source>
        <strain evidence="1">WM001</strain>
    </source>
</reference>
<dbReference type="Proteomes" id="UP000187209">
    <property type="component" value="Unassembled WGS sequence"/>
</dbReference>
<dbReference type="AlphaFoldDB" id="A0A1R2BJG9"/>
<comment type="caution">
    <text evidence="1">The sequence shown here is derived from an EMBL/GenBank/DDBJ whole genome shotgun (WGS) entry which is preliminary data.</text>
</comment>
<proteinExistence type="predicted"/>
<dbReference type="EMBL" id="MPUH01000604">
    <property type="protein sequence ID" value="OMJ76917.1"/>
    <property type="molecule type" value="Genomic_DNA"/>
</dbReference>
<protein>
    <submittedName>
        <fullName evidence="1">Uncharacterized protein</fullName>
    </submittedName>
</protein>
<name>A0A1R2BJG9_9CILI</name>